<accession>A0A9X0DN02</accession>
<evidence type="ECO:0000256" key="1">
    <source>
        <dbReference type="SAM" id="MobiDB-lite"/>
    </source>
</evidence>
<reference evidence="2" key="1">
    <citation type="submission" date="2022-11" db="EMBL/GenBank/DDBJ databases">
        <title>Genome Resource of Sclerotinia nivalis Strain SnTB1, a Plant Pathogen Isolated from American Ginseng.</title>
        <authorList>
            <person name="Fan S."/>
        </authorList>
    </citation>
    <scope>NUCLEOTIDE SEQUENCE</scope>
    <source>
        <strain evidence="2">SnTB1</strain>
    </source>
</reference>
<dbReference type="EMBL" id="JAPEIS010000003">
    <property type="protein sequence ID" value="KAJ8068145.1"/>
    <property type="molecule type" value="Genomic_DNA"/>
</dbReference>
<sequence length="328" mass="36954">MDKIDRPARLKAVNRMKGLSEVLAPERYLERGNAVLLANQTALNMDPRRDIQYPDWNIRYVNNPGGHGKETPECQEEDAMGFIFSDPELQLDGPGDHWSEYNFCTRIFDETEKAGMNLAETSGCIAEINVSVKTGTMIVKYQDVKADWDPDTDNARLYSSELMYQAWRDACTVHLTRNPGESHVRKLKYVIIDNIINQGTLWTIQDVLVSQGISPVSLLAGKKAKISYSITSGDNNICSDEFKMLLGTANGRTVVRMCADHAQTLGKQVKKIYAWYHYPQERAGALVFELEEVEPPARQSNLPKEKQSKSEKVKSFGKSVMGSITKRL</sequence>
<comment type="caution">
    <text evidence="2">The sequence shown here is derived from an EMBL/GenBank/DDBJ whole genome shotgun (WGS) entry which is preliminary data.</text>
</comment>
<dbReference type="OrthoDB" id="3495520at2759"/>
<gene>
    <name evidence="2" type="ORF">OCU04_003716</name>
</gene>
<name>A0A9X0DN02_9HELO</name>
<feature type="region of interest" description="Disordered" evidence="1">
    <location>
        <begin position="296"/>
        <end position="328"/>
    </location>
</feature>
<feature type="compositionally biased region" description="Basic and acidic residues" evidence="1">
    <location>
        <begin position="303"/>
        <end position="314"/>
    </location>
</feature>
<keyword evidence="3" id="KW-1185">Reference proteome</keyword>
<proteinExistence type="predicted"/>
<dbReference type="AlphaFoldDB" id="A0A9X0DN02"/>
<organism evidence="2 3">
    <name type="scientific">Sclerotinia nivalis</name>
    <dbReference type="NCBI Taxonomy" id="352851"/>
    <lineage>
        <taxon>Eukaryota</taxon>
        <taxon>Fungi</taxon>
        <taxon>Dikarya</taxon>
        <taxon>Ascomycota</taxon>
        <taxon>Pezizomycotina</taxon>
        <taxon>Leotiomycetes</taxon>
        <taxon>Helotiales</taxon>
        <taxon>Sclerotiniaceae</taxon>
        <taxon>Sclerotinia</taxon>
    </lineage>
</organism>
<protein>
    <submittedName>
        <fullName evidence="2">Uncharacterized protein</fullName>
    </submittedName>
</protein>
<dbReference type="Proteomes" id="UP001152300">
    <property type="component" value="Unassembled WGS sequence"/>
</dbReference>
<evidence type="ECO:0000313" key="2">
    <source>
        <dbReference type="EMBL" id="KAJ8068145.1"/>
    </source>
</evidence>
<evidence type="ECO:0000313" key="3">
    <source>
        <dbReference type="Proteomes" id="UP001152300"/>
    </source>
</evidence>